<name>A0A921HWF4_9BACT</name>
<dbReference type="RefSeq" id="WP_276827661.1">
    <property type="nucleotide sequence ID" value="NZ_DYVX01000057.1"/>
</dbReference>
<evidence type="ECO:0000313" key="2">
    <source>
        <dbReference type="Proteomes" id="UP000717835"/>
    </source>
</evidence>
<reference evidence="1" key="2">
    <citation type="submission" date="2021-09" db="EMBL/GenBank/DDBJ databases">
        <authorList>
            <person name="Gilroy R."/>
        </authorList>
    </citation>
    <scope>NUCLEOTIDE SEQUENCE</scope>
    <source>
        <strain evidence="1">CHK55-1828</strain>
    </source>
</reference>
<reference evidence="1" key="1">
    <citation type="journal article" date="2021" name="PeerJ">
        <title>Extensive microbial diversity within the chicken gut microbiome revealed by metagenomics and culture.</title>
        <authorList>
            <person name="Gilroy R."/>
            <person name="Ravi A."/>
            <person name="Getino M."/>
            <person name="Pursley I."/>
            <person name="Horton D.L."/>
            <person name="Alikhan N.F."/>
            <person name="Baker D."/>
            <person name="Gharbi K."/>
            <person name="Hall N."/>
            <person name="Watson M."/>
            <person name="Adriaenssens E.M."/>
            <person name="Foster-Nyarko E."/>
            <person name="Jarju S."/>
            <person name="Secka A."/>
            <person name="Antonio M."/>
            <person name="Oren A."/>
            <person name="Chaudhuri R.R."/>
            <person name="La Ragione R."/>
            <person name="Hildebrand F."/>
            <person name="Pallen M.J."/>
        </authorList>
    </citation>
    <scope>NUCLEOTIDE SEQUENCE</scope>
    <source>
        <strain evidence="1">CHK55-1828</strain>
    </source>
</reference>
<comment type="caution">
    <text evidence="1">The sequence shown here is derived from an EMBL/GenBank/DDBJ whole genome shotgun (WGS) entry which is preliminary data.</text>
</comment>
<dbReference type="EMBL" id="DYVX01000057">
    <property type="protein sequence ID" value="HJF92160.1"/>
    <property type="molecule type" value="Genomic_DNA"/>
</dbReference>
<protein>
    <submittedName>
        <fullName evidence="1">Uncharacterized protein</fullName>
    </submittedName>
</protein>
<organism evidence="1 2">
    <name type="scientific">Mediterranea massiliensis</name>
    <dbReference type="NCBI Taxonomy" id="1841865"/>
    <lineage>
        <taxon>Bacteria</taxon>
        <taxon>Pseudomonadati</taxon>
        <taxon>Bacteroidota</taxon>
        <taxon>Bacteroidia</taxon>
        <taxon>Bacteroidales</taxon>
        <taxon>Bacteroidaceae</taxon>
        <taxon>Mediterranea</taxon>
    </lineage>
</organism>
<dbReference type="AlphaFoldDB" id="A0A921HWF4"/>
<accession>A0A921HWF4</accession>
<evidence type="ECO:0000313" key="1">
    <source>
        <dbReference type="EMBL" id="HJF92160.1"/>
    </source>
</evidence>
<proteinExistence type="predicted"/>
<sequence>MAQIANISNSLFDGLLPTFGTRGNNLPVWNEGQKMFISSEYESASGNRYYKGLRFCEQLVVVETVGLYHTWTYIDGLEIYVFDERKPKLVGKRQYDKTFYNTDFIKEQTTQMVSDYLQGQIKLQNVNVPALRISEEAKAVVERSYKSFLSDDFGHNMQDMIPLLCASNQ</sequence>
<dbReference type="Proteomes" id="UP000717835">
    <property type="component" value="Unassembled WGS sequence"/>
</dbReference>
<gene>
    <name evidence="1" type="ORF">K8W02_07230</name>
</gene>